<reference evidence="1 2" key="1">
    <citation type="submission" date="2024-01" db="EMBL/GenBank/DDBJ databases">
        <title>Genome assemblies of Stephania.</title>
        <authorList>
            <person name="Yang L."/>
        </authorList>
    </citation>
    <scope>NUCLEOTIDE SEQUENCE [LARGE SCALE GENOMIC DNA]</scope>
    <source>
        <strain evidence="1">YNDBR</strain>
        <tissue evidence="1">Leaf</tissue>
    </source>
</reference>
<accession>A0AAP0EW65</accession>
<evidence type="ECO:0000313" key="2">
    <source>
        <dbReference type="Proteomes" id="UP001420932"/>
    </source>
</evidence>
<sequence length="74" mass="8492">METTILKVDNNHSYMDNYSLIRTIFLLIIKKSKTKALDPIKKEATRKICRNSSCQQRPPFKLSLVTSSGSFIDN</sequence>
<protein>
    <submittedName>
        <fullName evidence="1">Uncharacterized protein</fullName>
    </submittedName>
</protein>
<evidence type="ECO:0000313" key="1">
    <source>
        <dbReference type="EMBL" id="KAK9099380.1"/>
    </source>
</evidence>
<comment type="caution">
    <text evidence="1">The sequence shown here is derived from an EMBL/GenBank/DDBJ whole genome shotgun (WGS) entry which is preliminary data.</text>
</comment>
<name>A0AAP0EW65_9MAGN</name>
<gene>
    <name evidence="1" type="ORF">Syun_026425</name>
</gene>
<dbReference type="Proteomes" id="UP001420932">
    <property type="component" value="Unassembled WGS sequence"/>
</dbReference>
<dbReference type="AlphaFoldDB" id="A0AAP0EW65"/>
<proteinExistence type="predicted"/>
<dbReference type="EMBL" id="JBBNAF010000011">
    <property type="protein sequence ID" value="KAK9099380.1"/>
    <property type="molecule type" value="Genomic_DNA"/>
</dbReference>
<organism evidence="1 2">
    <name type="scientific">Stephania yunnanensis</name>
    <dbReference type="NCBI Taxonomy" id="152371"/>
    <lineage>
        <taxon>Eukaryota</taxon>
        <taxon>Viridiplantae</taxon>
        <taxon>Streptophyta</taxon>
        <taxon>Embryophyta</taxon>
        <taxon>Tracheophyta</taxon>
        <taxon>Spermatophyta</taxon>
        <taxon>Magnoliopsida</taxon>
        <taxon>Ranunculales</taxon>
        <taxon>Menispermaceae</taxon>
        <taxon>Menispermoideae</taxon>
        <taxon>Cissampelideae</taxon>
        <taxon>Stephania</taxon>
    </lineage>
</organism>
<keyword evidence="2" id="KW-1185">Reference proteome</keyword>